<dbReference type="RefSeq" id="WP_147851406.1">
    <property type="nucleotide sequence ID" value="NZ_VDUZ01000056.1"/>
</dbReference>
<protein>
    <recommendedName>
        <fullName evidence="4">Helix-turn-helix domain-containing protein</fullName>
    </recommendedName>
</protein>
<evidence type="ECO:0000313" key="3">
    <source>
        <dbReference type="Proteomes" id="UP000321638"/>
    </source>
</evidence>
<proteinExistence type="predicted"/>
<evidence type="ECO:0000256" key="1">
    <source>
        <dbReference type="SAM" id="MobiDB-lite"/>
    </source>
</evidence>
<evidence type="ECO:0000313" key="2">
    <source>
        <dbReference type="EMBL" id="TXL70612.1"/>
    </source>
</evidence>
<feature type="compositionally biased region" description="Basic residues" evidence="1">
    <location>
        <begin position="91"/>
        <end position="110"/>
    </location>
</feature>
<comment type="caution">
    <text evidence="2">The sequence shown here is derived from an EMBL/GenBank/DDBJ whole genome shotgun (WGS) entry which is preliminary data.</text>
</comment>
<dbReference type="AlphaFoldDB" id="A0A5C8PA13"/>
<sequence length="110" mass="12212">MTSKPKPTALPVALRLLEVQNAILDVFDERRSRPGSALHMAEIQLAMDRRGYGGRLVTRAIEGLCRAGRLRRLGPNDLELCAAPPTAAAARKTRRTGRRSRLKRRTALEV</sequence>
<name>A0A5C8PA13_9HYPH</name>
<evidence type="ECO:0008006" key="4">
    <source>
        <dbReference type="Google" id="ProtNLM"/>
    </source>
</evidence>
<feature type="region of interest" description="Disordered" evidence="1">
    <location>
        <begin position="86"/>
        <end position="110"/>
    </location>
</feature>
<gene>
    <name evidence="2" type="ORF">FHP25_33715</name>
</gene>
<reference evidence="2 3" key="1">
    <citation type="submission" date="2019-06" db="EMBL/GenBank/DDBJ databases">
        <title>New taxonomy in bacterial strain CC-CFT640, isolated from vineyard.</title>
        <authorList>
            <person name="Lin S.-Y."/>
            <person name="Tsai C.-F."/>
            <person name="Young C.-C."/>
        </authorList>
    </citation>
    <scope>NUCLEOTIDE SEQUENCE [LARGE SCALE GENOMIC DNA]</scope>
    <source>
        <strain evidence="2 3">CC-CFT640</strain>
    </source>
</reference>
<organism evidence="2 3">
    <name type="scientific">Vineibacter terrae</name>
    <dbReference type="NCBI Taxonomy" id="2586908"/>
    <lineage>
        <taxon>Bacteria</taxon>
        <taxon>Pseudomonadati</taxon>
        <taxon>Pseudomonadota</taxon>
        <taxon>Alphaproteobacteria</taxon>
        <taxon>Hyphomicrobiales</taxon>
        <taxon>Vineibacter</taxon>
    </lineage>
</organism>
<dbReference type="Proteomes" id="UP000321638">
    <property type="component" value="Unassembled WGS sequence"/>
</dbReference>
<keyword evidence="3" id="KW-1185">Reference proteome</keyword>
<dbReference type="EMBL" id="VDUZ01000056">
    <property type="protein sequence ID" value="TXL70612.1"/>
    <property type="molecule type" value="Genomic_DNA"/>
</dbReference>
<accession>A0A5C8PA13</accession>